<gene>
    <name evidence="3" type="ORF">CINC_LOCUS7323</name>
</gene>
<protein>
    <recommendedName>
        <fullName evidence="2">Kazal-like domain-containing protein</fullName>
    </recommendedName>
</protein>
<organism evidence="3 4">
    <name type="scientific">Chrysodeixis includens</name>
    <name type="common">Soybean looper</name>
    <name type="synonym">Pseudoplusia includens</name>
    <dbReference type="NCBI Taxonomy" id="689277"/>
    <lineage>
        <taxon>Eukaryota</taxon>
        <taxon>Metazoa</taxon>
        <taxon>Ecdysozoa</taxon>
        <taxon>Arthropoda</taxon>
        <taxon>Hexapoda</taxon>
        <taxon>Insecta</taxon>
        <taxon>Pterygota</taxon>
        <taxon>Neoptera</taxon>
        <taxon>Endopterygota</taxon>
        <taxon>Lepidoptera</taxon>
        <taxon>Glossata</taxon>
        <taxon>Ditrysia</taxon>
        <taxon>Noctuoidea</taxon>
        <taxon>Noctuidae</taxon>
        <taxon>Plusiinae</taxon>
        <taxon>Chrysodeixis</taxon>
    </lineage>
</organism>
<keyword evidence="4" id="KW-1185">Reference proteome</keyword>
<dbReference type="SUPFAM" id="SSF100895">
    <property type="entry name" value="Kazal-type serine protease inhibitors"/>
    <property type="match status" value="1"/>
</dbReference>
<dbReference type="InterPro" id="IPR002350">
    <property type="entry name" value="Kazal_dom"/>
</dbReference>
<feature type="domain" description="Kazal-like" evidence="2">
    <location>
        <begin position="25"/>
        <end position="61"/>
    </location>
</feature>
<dbReference type="Proteomes" id="UP001154114">
    <property type="component" value="Chromosome 23"/>
</dbReference>
<evidence type="ECO:0000313" key="3">
    <source>
        <dbReference type="EMBL" id="CAH0596834.1"/>
    </source>
</evidence>
<feature type="signal peptide" evidence="1">
    <location>
        <begin position="1"/>
        <end position="20"/>
    </location>
</feature>
<evidence type="ECO:0000259" key="2">
    <source>
        <dbReference type="PROSITE" id="PS51465"/>
    </source>
</evidence>
<proteinExistence type="predicted"/>
<keyword evidence="1" id="KW-0732">Signal</keyword>
<evidence type="ECO:0000256" key="1">
    <source>
        <dbReference type="SAM" id="SignalP"/>
    </source>
</evidence>
<accession>A0A9P0BUT7</accession>
<dbReference type="SMART" id="SM00280">
    <property type="entry name" value="KAZAL"/>
    <property type="match status" value="1"/>
</dbReference>
<name>A0A9P0BUT7_CHRIL</name>
<dbReference type="PANTHER" id="PTHR21131">
    <property type="entry name" value="SERINE-TYPE ENDOPEPTIDASE INHIBITOR"/>
    <property type="match status" value="1"/>
</dbReference>
<dbReference type="PANTHER" id="PTHR21131:SF0">
    <property type="entry name" value="GEO10195P1-RELATED"/>
    <property type="match status" value="1"/>
</dbReference>
<dbReference type="InterPro" id="IPR036058">
    <property type="entry name" value="Kazal_dom_sf"/>
</dbReference>
<sequence>MKTICVLLLVVSSVMLSVVAQRNICTQEYNPVCGVDGKTYGNPCSLRGASVRLAYQGECSKRPRIG</sequence>
<feature type="chain" id="PRO_5040359940" description="Kazal-like domain-containing protein" evidence="1">
    <location>
        <begin position="21"/>
        <end position="66"/>
    </location>
</feature>
<evidence type="ECO:0000313" key="4">
    <source>
        <dbReference type="Proteomes" id="UP001154114"/>
    </source>
</evidence>
<dbReference type="EMBL" id="LR824026">
    <property type="protein sequence ID" value="CAH0596834.1"/>
    <property type="molecule type" value="Genomic_DNA"/>
</dbReference>
<dbReference type="Gene3D" id="3.30.60.30">
    <property type="match status" value="1"/>
</dbReference>
<dbReference type="GO" id="GO:0005615">
    <property type="term" value="C:extracellular space"/>
    <property type="evidence" value="ECO:0007669"/>
    <property type="project" value="TreeGrafter"/>
</dbReference>
<dbReference type="InterPro" id="IPR053265">
    <property type="entry name" value="Serpin"/>
</dbReference>
<dbReference type="PROSITE" id="PS51465">
    <property type="entry name" value="KAZAL_2"/>
    <property type="match status" value="1"/>
</dbReference>
<reference evidence="3" key="1">
    <citation type="submission" date="2021-12" db="EMBL/GenBank/DDBJ databases">
        <authorList>
            <person name="King R."/>
        </authorList>
    </citation>
    <scope>NUCLEOTIDE SEQUENCE</scope>
</reference>
<dbReference type="CDD" id="cd00104">
    <property type="entry name" value="KAZAL_FS"/>
    <property type="match status" value="1"/>
</dbReference>
<dbReference type="AlphaFoldDB" id="A0A9P0BUT7"/>
<dbReference type="Pfam" id="PF00050">
    <property type="entry name" value="Kazal_1"/>
    <property type="match status" value="1"/>
</dbReference>
<dbReference type="OrthoDB" id="328123at2759"/>